<dbReference type="Proteomes" id="UP000735302">
    <property type="component" value="Unassembled WGS sequence"/>
</dbReference>
<comment type="caution">
    <text evidence="8">The sequence shown here is derived from an EMBL/GenBank/DDBJ whole genome shotgun (WGS) entry which is preliminary data.</text>
</comment>
<evidence type="ECO:0000313" key="9">
    <source>
        <dbReference type="Proteomes" id="UP000735302"/>
    </source>
</evidence>
<sequence length="173" mass="19361">MKVRTCQVWTVGKMRKNFPTVALQPLLRPANRPANCGTIPENECLSRSPAFVINVPEFSFVSGQKLIPIFAFLMYTALPQIKDLKSYTGAACGLVVAHFTYPFTLVTNVMAVSGSRLRAGQQPMMPAYKGWTDCFSSLSREGDLKRGASAFWRLYKPRPLQLVARNLSKQRDL</sequence>
<dbReference type="SUPFAM" id="SSF103506">
    <property type="entry name" value="Mitochondrial carrier"/>
    <property type="match status" value="1"/>
</dbReference>
<reference evidence="8 9" key="1">
    <citation type="journal article" date="2021" name="Elife">
        <title>Chloroplast acquisition without the gene transfer in kleptoplastic sea slugs, Plakobranchus ocellatus.</title>
        <authorList>
            <person name="Maeda T."/>
            <person name="Takahashi S."/>
            <person name="Yoshida T."/>
            <person name="Shimamura S."/>
            <person name="Takaki Y."/>
            <person name="Nagai Y."/>
            <person name="Toyoda A."/>
            <person name="Suzuki Y."/>
            <person name="Arimoto A."/>
            <person name="Ishii H."/>
            <person name="Satoh N."/>
            <person name="Nishiyama T."/>
            <person name="Hasebe M."/>
            <person name="Maruyama T."/>
            <person name="Minagawa J."/>
            <person name="Obokata J."/>
            <person name="Shigenobu S."/>
        </authorList>
    </citation>
    <scope>NUCLEOTIDE SEQUENCE [LARGE SCALE GENOMIC DNA]</scope>
</reference>
<dbReference type="PANTHER" id="PTHR10780">
    <property type="entry name" value="MITOCHONDRIAL CARRIER HOMOLOG"/>
    <property type="match status" value="1"/>
</dbReference>
<evidence type="ECO:0000256" key="5">
    <source>
        <dbReference type="ARBA" id="ARBA00022989"/>
    </source>
</evidence>
<evidence type="ECO:0000256" key="4">
    <source>
        <dbReference type="ARBA" id="ARBA00022787"/>
    </source>
</evidence>
<evidence type="ECO:0000256" key="7">
    <source>
        <dbReference type="ARBA" id="ARBA00023136"/>
    </source>
</evidence>
<dbReference type="PANTHER" id="PTHR10780:SF18">
    <property type="entry name" value="LD43650P"/>
    <property type="match status" value="1"/>
</dbReference>
<keyword evidence="5" id="KW-1133">Transmembrane helix</keyword>
<keyword evidence="9" id="KW-1185">Reference proteome</keyword>
<organism evidence="8 9">
    <name type="scientific">Plakobranchus ocellatus</name>
    <dbReference type="NCBI Taxonomy" id="259542"/>
    <lineage>
        <taxon>Eukaryota</taxon>
        <taxon>Metazoa</taxon>
        <taxon>Spiralia</taxon>
        <taxon>Lophotrochozoa</taxon>
        <taxon>Mollusca</taxon>
        <taxon>Gastropoda</taxon>
        <taxon>Heterobranchia</taxon>
        <taxon>Euthyneura</taxon>
        <taxon>Panpulmonata</taxon>
        <taxon>Sacoglossa</taxon>
        <taxon>Placobranchoidea</taxon>
        <taxon>Plakobranchidae</taxon>
        <taxon>Plakobranchus</taxon>
    </lineage>
</organism>
<protein>
    <submittedName>
        <fullName evidence="8">Mitochondrial carrier-like protein 2</fullName>
    </submittedName>
</protein>
<dbReference type="InterPro" id="IPR023395">
    <property type="entry name" value="MCP_dom_sf"/>
</dbReference>
<evidence type="ECO:0000256" key="3">
    <source>
        <dbReference type="ARBA" id="ARBA00022737"/>
    </source>
</evidence>
<keyword evidence="6" id="KW-0496">Mitochondrion</keyword>
<evidence type="ECO:0000256" key="2">
    <source>
        <dbReference type="ARBA" id="ARBA00022692"/>
    </source>
</evidence>
<evidence type="ECO:0000256" key="6">
    <source>
        <dbReference type="ARBA" id="ARBA00023128"/>
    </source>
</evidence>
<dbReference type="AlphaFoldDB" id="A0AAV4DE39"/>
<accession>A0AAV4DE39</accession>
<evidence type="ECO:0000313" key="8">
    <source>
        <dbReference type="EMBL" id="GFO42121.1"/>
    </source>
</evidence>
<proteinExistence type="predicted"/>
<name>A0AAV4DE39_9GAST</name>
<dbReference type="EMBL" id="BLXT01007756">
    <property type="protein sequence ID" value="GFO42121.1"/>
    <property type="molecule type" value="Genomic_DNA"/>
</dbReference>
<evidence type="ECO:0000256" key="1">
    <source>
        <dbReference type="ARBA" id="ARBA00004374"/>
    </source>
</evidence>
<keyword evidence="2" id="KW-0812">Transmembrane</keyword>
<dbReference type="Gene3D" id="1.50.40.10">
    <property type="entry name" value="Mitochondrial carrier domain"/>
    <property type="match status" value="1"/>
</dbReference>
<keyword evidence="3" id="KW-0677">Repeat</keyword>
<gene>
    <name evidence="8" type="ORF">PoB_006862600</name>
</gene>
<keyword evidence="7" id="KW-0472">Membrane</keyword>
<comment type="subcellular location">
    <subcellularLocation>
        <location evidence="1">Mitochondrion outer membrane</location>
        <topology evidence="1">Multi-pass membrane protein</topology>
    </subcellularLocation>
</comment>
<keyword evidence="4" id="KW-1000">Mitochondrion outer membrane</keyword>
<dbReference type="GO" id="GO:0005741">
    <property type="term" value="C:mitochondrial outer membrane"/>
    <property type="evidence" value="ECO:0007669"/>
    <property type="project" value="UniProtKB-SubCell"/>
</dbReference>